<dbReference type="PANTHER" id="PTHR30193:SF37">
    <property type="entry name" value="INNER MEMBRANE ABC TRANSPORTER PERMEASE PROTEIN YCJO"/>
    <property type="match status" value="1"/>
</dbReference>
<dbReference type="CDD" id="cd06261">
    <property type="entry name" value="TM_PBP2"/>
    <property type="match status" value="1"/>
</dbReference>
<dbReference type="InterPro" id="IPR035906">
    <property type="entry name" value="MetI-like_sf"/>
</dbReference>
<keyword evidence="4 7" id="KW-0812">Transmembrane</keyword>
<comment type="subcellular location">
    <subcellularLocation>
        <location evidence="1 7">Cell membrane</location>
        <topology evidence="1 7">Multi-pass membrane protein</topology>
    </subcellularLocation>
</comment>
<name>A0AB39M835_9ACTN</name>
<feature type="transmembrane region" description="Helical" evidence="7">
    <location>
        <begin position="189"/>
        <end position="212"/>
    </location>
</feature>
<dbReference type="InterPro" id="IPR051393">
    <property type="entry name" value="ABC_transporter_permease"/>
</dbReference>
<protein>
    <submittedName>
        <fullName evidence="10">Carbohydrate ABC transporter permease</fullName>
    </submittedName>
</protein>
<feature type="transmembrane region" description="Helical" evidence="7">
    <location>
        <begin position="233"/>
        <end position="252"/>
    </location>
</feature>
<evidence type="ECO:0000256" key="8">
    <source>
        <dbReference type="SAM" id="MobiDB-lite"/>
    </source>
</evidence>
<dbReference type="Pfam" id="PF00528">
    <property type="entry name" value="BPD_transp_1"/>
    <property type="match status" value="1"/>
</dbReference>
<feature type="transmembrane region" description="Helical" evidence="7">
    <location>
        <begin position="300"/>
        <end position="322"/>
    </location>
</feature>
<dbReference type="EMBL" id="CP163431">
    <property type="protein sequence ID" value="XDQ01362.1"/>
    <property type="molecule type" value="Genomic_DNA"/>
</dbReference>
<keyword evidence="5 7" id="KW-1133">Transmembrane helix</keyword>
<dbReference type="SUPFAM" id="SSF160964">
    <property type="entry name" value="MalF N-terminal region-like"/>
    <property type="match status" value="1"/>
</dbReference>
<keyword evidence="3" id="KW-1003">Cell membrane</keyword>
<feature type="transmembrane region" description="Helical" evidence="7">
    <location>
        <begin position="105"/>
        <end position="128"/>
    </location>
</feature>
<dbReference type="PANTHER" id="PTHR30193">
    <property type="entry name" value="ABC TRANSPORTER PERMEASE PROTEIN"/>
    <property type="match status" value="1"/>
</dbReference>
<evidence type="ECO:0000256" key="6">
    <source>
        <dbReference type="ARBA" id="ARBA00023136"/>
    </source>
</evidence>
<evidence type="ECO:0000256" key="7">
    <source>
        <dbReference type="RuleBase" id="RU363032"/>
    </source>
</evidence>
<keyword evidence="2 7" id="KW-0813">Transport</keyword>
<reference evidence="10" key="1">
    <citation type="submission" date="2024-07" db="EMBL/GenBank/DDBJ databases">
        <authorList>
            <person name="Yu S.T."/>
        </authorList>
    </citation>
    <scope>NUCLEOTIDE SEQUENCE</scope>
    <source>
        <strain evidence="10">R08</strain>
    </source>
</reference>
<dbReference type="RefSeq" id="WP_352113470.1">
    <property type="nucleotide sequence ID" value="NZ_CP163431.1"/>
</dbReference>
<sequence>MTAAPHQETRTAVPPVDRPPGRGSPGRLGRLWRRPPKRSSDTLAAYVFLAPALIGFTAFVVYPLFRSGYFALTTYNGLTDPTFVGLDNFHRMFTTDPSFWPSVRATLLLVVLYVPLSLIIGLALAVFCNQRVRGVGLLRTLCYLPVVLPVVATITLWKFVFNPQVGLANQVLKWFHLPTSEWLSGDDSAMPSIVIVMLWSVGSTMIIFLAALQAVPTELYEAARLDGAGSRTVFFRITLPLISPIMILQVVLQMVTALQAFNQPKILSPDNQGGPGFSTRTLMLSIYDNGFPRLGQVSQFGYASAQVWVLFLVIVVVIAATARFSSIWTYSDHVS</sequence>
<evidence type="ECO:0000256" key="5">
    <source>
        <dbReference type="ARBA" id="ARBA00022989"/>
    </source>
</evidence>
<dbReference type="GO" id="GO:0055085">
    <property type="term" value="P:transmembrane transport"/>
    <property type="evidence" value="ECO:0007669"/>
    <property type="project" value="InterPro"/>
</dbReference>
<dbReference type="InterPro" id="IPR000515">
    <property type="entry name" value="MetI-like"/>
</dbReference>
<proteinExistence type="inferred from homology"/>
<dbReference type="GO" id="GO:0005886">
    <property type="term" value="C:plasma membrane"/>
    <property type="evidence" value="ECO:0007669"/>
    <property type="project" value="UniProtKB-SubCell"/>
</dbReference>
<feature type="transmembrane region" description="Helical" evidence="7">
    <location>
        <begin position="140"/>
        <end position="160"/>
    </location>
</feature>
<evidence type="ECO:0000256" key="1">
    <source>
        <dbReference type="ARBA" id="ARBA00004651"/>
    </source>
</evidence>
<organism evidence="10">
    <name type="scientific">Streptomyces sp. R08</name>
    <dbReference type="NCBI Taxonomy" id="3238624"/>
    <lineage>
        <taxon>Bacteria</taxon>
        <taxon>Bacillati</taxon>
        <taxon>Actinomycetota</taxon>
        <taxon>Actinomycetes</taxon>
        <taxon>Kitasatosporales</taxon>
        <taxon>Streptomycetaceae</taxon>
        <taxon>Streptomyces</taxon>
    </lineage>
</organism>
<dbReference type="SUPFAM" id="SSF161098">
    <property type="entry name" value="MetI-like"/>
    <property type="match status" value="1"/>
</dbReference>
<dbReference type="AlphaFoldDB" id="A0AB39M835"/>
<evidence type="ECO:0000313" key="10">
    <source>
        <dbReference type="EMBL" id="XDQ01362.1"/>
    </source>
</evidence>
<accession>A0AB39M835</accession>
<evidence type="ECO:0000256" key="2">
    <source>
        <dbReference type="ARBA" id="ARBA00022448"/>
    </source>
</evidence>
<dbReference type="PROSITE" id="PS50928">
    <property type="entry name" value="ABC_TM1"/>
    <property type="match status" value="1"/>
</dbReference>
<feature type="region of interest" description="Disordered" evidence="8">
    <location>
        <begin position="1"/>
        <end position="31"/>
    </location>
</feature>
<keyword evidence="6 7" id="KW-0472">Membrane</keyword>
<evidence type="ECO:0000256" key="3">
    <source>
        <dbReference type="ARBA" id="ARBA00022475"/>
    </source>
</evidence>
<feature type="transmembrane region" description="Helical" evidence="7">
    <location>
        <begin position="43"/>
        <end position="65"/>
    </location>
</feature>
<evidence type="ECO:0000256" key="4">
    <source>
        <dbReference type="ARBA" id="ARBA00022692"/>
    </source>
</evidence>
<gene>
    <name evidence="10" type="ORF">AB5J58_14670</name>
</gene>
<feature type="domain" description="ABC transmembrane type-1" evidence="9">
    <location>
        <begin position="103"/>
        <end position="321"/>
    </location>
</feature>
<evidence type="ECO:0000259" key="9">
    <source>
        <dbReference type="PROSITE" id="PS50928"/>
    </source>
</evidence>
<dbReference type="Gene3D" id="1.10.3720.10">
    <property type="entry name" value="MetI-like"/>
    <property type="match status" value="1"/>
</dbReference>
<comment type="similarity">
    <text evidence="7">Belongs to the binding-protein-dependent transport system permease family.</text>
</comment>